<dbReference type="RefSeq" id="XP_066071230.1">
    <property type="nucleotide sequence ID" value="XM_066215133.1"/>
</dbReference>
<reference evidence="1" key="2">
    <citation type="journal article" date="2022" name="Elife">
        <title>Obligate sexual reproduction of a homothallic fungus closely related to the Cryptococcus pathogenic species complex.</title>
        <authorList>
            <person name="Passer A.R."/>
            <person name="Clancey S.A."/>
            <person name="Shea T."/>
            <person name="David-Palma M."/>
            <person name="Averette A.F."/>
            <person name="Boekhout T."/>
            <person name="Porcel B.M."/>
            <person name="Nowrousian M."/>
            <person name="Cuomo C.A."/>
            <person name="Sun S."/>
            <person name="Heitman J."/>
            <person name="Coelho M.A."/>
        </authorList>
    </citation>
    <scope>NUCLEOTIDE SEQUENCE</scope>
    <source>
        <strain evidence="1">CBS 7841</strain>
    </source>
</reference>
<dbReference type="KEGG" id="cdep:91089975"/>
<reference evidence="1" key="1">
    <citation type="submission" date="2016-06" db="EMBL/GenBank/DDBJ databases">
        <authorList>
            <person name="Cuomo C."/>
            <person name="Litvintseva A."/>
            <person name="Heitman J."/>
            <person name="Chen Y."/>
            <person name="Sun S."/>
            <person name="Springer D."/>
            <person name="Dromer F."/>
            <person name="Young S."/>
            <person name="Zeng Q."/>
            <person name="Chapman S."/>
            <person name="Gujja S."/>
            <person name="Saif S."/>
            <person name="Birren B."/>
        </authorList>
    </citation>
    <scope>NUCLEOTIDE SEQUENCE</scope>
    <source>
        <strain evidence="1">CBS 7841</strain>
    </source>
</reference>
<dbReference type="Proteomes" id="UP000094043">
    <property type="component" value="Chromosome 7"/>
</dbReference>
<evidence type="ECO:0000313" key="1">
    <source>
        <dbReference type="EMBL" id="WVN90530.1"/>
    </source>
</evidence>
<sequence length="72" mass="8283">MRSPLNSDAKRLRTIIISFPLLVVTTAILYRRTVFGEEQRKIPRDSVDVQAGHEKIAKIGGVPWEKQDQHRD</sequence>
<organism evidence="1 2">
    <name type="scientific">Cryptococcus depauperatus CBS 7841</name>
    <dbReference type="NCBI Taxonomy" id="1295531"/>
    <lineage>
        <taxon>Eukaryota</taxon>
        <taxon>Fungi</taxon>
        <taxon>Dikarya</taxon>
        <taxon>Basidiomycota</taxon>
        <taxon>Agaricomycotina</taxon>
        <taxon>Tremellomycetes</taxon>
        <taxon>Tremellales</taxon>
        <taxon>Cryptococcaceae</taxon>
        <taxon>Cryptococcus</taxon>
    </lineage>
</organism>
<dbReference type="AlphaFoldDB" id="A0A1E3I9H2"/>
<protein>
    <submittedName>
        <fullName evidence="1">Uncharacterized protein</fullName>
    </submittedName>
</protein>
<keyword evidence="2" id="KW-1185">Reference proteome</keyword>
<evidence type="ECO:0000313" key="2">
    <source>
        <dbReference type="Proteomes" id="UP000094043"/>
    </source>
</evidence>
<dbReference type="GeneID" id="91089975"/>
<dbReference type="VEuPathDB" id="FungiDB:L203_04904"/>
<accession>A0A1E3I9H2</accession>
<dbReference type="OrthoDB" id="3784821at2759"/>
<proteinExistence type="predicted"/>
<reference evidence="1" key="3">
    <citation type="submission" date="2024-01" db="EMBL/GenBank/DDBJ databases">
        <authorList>
            <person name="Coelho M.A."/>
            <person name="David-Palma M."/>
            <person name="Shea T."/>
            <person name="Sun S."/>
            <person name="Cuomo C.A."/>
            <person name="Heitman J."/>
        </authorList>
    </citation>
    <scope>NUCLEOTIDE SEQUENCE</scope>
    <source>
        <strain evidence="1">CBS 7841</strain>
    </source>
</reference>
<gene>
    <name evidence="1" type="ORF">L203_105766</name>
</gene>
<name>A0A1E3I9H2_9TREE</name>
<dbReference type="EMBL" id="CP143790">
    <property type="protein sequence ID" value="WVN90530.1"/>
    <property type="molecule type" value="Genomic_DNA"/>
</dbReference>